<dbReference type="Proteomes" id="UP000534870">
    <property type="component" value="Unassembled WGS sequence"/>
</dbReference>
<keyword evidence="1" id="KW-0812">Transmembrane</keyword>
<evidence type="ECO:0000313" key="2">
    <source>
        <dbReference type="EMBL" id="NVN13478.1"/>
    </source>
</evidence>
<proteinExistence type="predicted"/>
<accession>A0A7Y7M9S3</accession>
<protein>
    <submittedName>
        <fullName evidence="2">EamA family transporter</fullName>
    </submittedName>
</protein>
<gene>
    <name evidence="2" type="ORF">HUK84_20455</name>
</gene>
<feature type="transmembrane region" description="Helical" evidence="1">
    <location>
        <begin position="39"/>
        <end position="57"/>
    </location>
</feature>
<keyword evidence="1" id="KW-0472">Membrane</keyword>
<comment type="caution">
    <text evidence="2">The sequence shown here is derived from an EMBL/GenBank/DDBJ whole genome shotgun (WGS) entry which is preliminary data.</text>
</comment>
<evidence type="ECO:0000313" key="3">
    <source>
        <dbReference type="Proteomes" id="UP000534870"/>
    </source>
</evidence>
<reference evidence="2 3" key="1">
    <citation type="submission" date="2020-06" db="EMBL/GenBank/DDBJ databases">
        <title>Description of novel acetic acid bacteria.</title>
        <authorList>
            <person name="Sombolestani A."/>
        </authorList>
    </citation>
    <scope>NUCLEOTIDE SEQUENCE [LARGE SCALE GENOMIC DNA]</scope>
    <source>
        <strain evidence="2 3">LMG 31431</strain>
    </source>
</reference>
<evidence type="ECO:0000256" key="1">
    <source>
        <dbReference type="SAM" id="Phobius"/>
    </source>
</evidence>
<name>A0A7Y7M9S3_9PROT</name>
<dbReference type="EMBL" id="JABXXP010000958">
    <property type="protein sequence ID" value="NVN13478.1"/>
    <property type="molecule type" value="Genomic_DNA"/>
</dbReference>
<keyword evidence="1" id="KW-1133">Transmembrane helix</keyword>
<dbReference type="AlphaFoldDB" id="A0A7Y7M9S3"/>
<feature type="non-terminal residue" evidence="2">
    <location>
        <position position="59"/>
    </location>
</feature>
<sequence length="59" mass="6426">MPNPFVRLLPLIAAIAILSWASAYPVVRIALRDLPPVPLAAMRYSVAAVLAAAWLAWTR</sequence>
<organism evidence="2 3">
    <name type="scientific">Nguyenibacter vanlangensis</name>
    <dbReference type="NCBI Taxonomy" id="1216886"/>
    <lineage>
        <taxon>Bacteria</taxon>
        <taxon>Pseudomonadati</taxon>
        <taxon>Pseudomonadota</taxon>
        <taxon>Alphaproteobacteria</taxon>
        <taxon>Acetobacterales</taxon>
        <taxon>Acetobacteraceae</taxon>
        <taxon>Nguyenibacter</taxon>
    </lineage>
</organism>
<dbReference type="RefSeq" id="WP_176641832.1">
    <property type="nucleotide sequence ID" value="NZ_JABXXP010000958.1"/>
</dbReference>